<feature type="region of interest" description="Disordered" evidence="2">
    <location>
        <begin position="73"/>
        <end position="94"/>
    </location>
</feature>
<dbReference type="OMA" id="GYEYEEP"/>
<evidence type="ECO:0000313" key="4">
    <source>
        <dbReference type="Proteomes" id="UP000683925"/>
    </source>
</evidence>
<dbReference type="Proteomes" id="UP000683925">
    <property type="component" value="Unassembled WGS sequence"/>
</dbReference>
<comment type="caution">
    <text evidence="3">The sequence shown here is derived from an EMBL/GenBank/DDBJ whole genome shotgun (WGS) entry which is preliminary data.</text>
</comment>
<feature type="compositionally biased region" description="Basic and acidic residues" evidence="2">
    <location>
        <begin position="73"/>
        <end position="88"/>
    </location>
</feature>
<evidence type="ECO:0000313" key="3">
    <source>
        <dbReference type="EMBL" id="CAD8187292.1"/>
    </source>
</evidence>
<proteinExistence type="predicted"/>
<keyword evidence="4" id="KW-1185">Reference proteome</keyword>
<keyword evidence="1" id="KW-0175">Coiled coil</keyword>
<feature type="compositionally biased region" description="Low complexity" evidence="2">
    <location>
        <begin position="169"/>
        <end position="181"/>
    </location>
</feature>
<evidence type="ECO:0000256" key="2">
    <source>
        <dbReference type="SAM" id="MobiDB-lite"/>
    </source>
</evidence>
<feature type="region of interest" description="Disordered" evidence="2">
    <location>
        <begin position="128"/>
        <end position="213"/>
    </location>
</feature>
<organism evidence="3 4">
    <name type="scientific">Paramecium octaurelia</name>
    <dbReference type="NCBI Taxonomy" id="43137"/>
    <lineage>
        <taxon>Eukaryota</taxon>
        <taxon>Sar</taxon>
        <taxon>Alveolata</taxon>
        <taxon>Ciliophora</taxon>
        <taxon>Intramacronucleata</taxon>
        <taxon>Oligohymenophorea</taxon>
        <taxon>Peniculida</taxon>
        <taxon>Parameciidae</taxon>
        <taxon>Paramecium</taxon>
    </lineage>
</organism>
<reference evidence="3" key="1">
    <citation type="submission" date="2021-01" db="EMBL/GenBank/DDBJ databases">
        <authorList>
            <consortium name="Genoscope - CEA"/>
            <person name="William W."/>
        </authorList>
    </citation>
    <scope>NUCLEOTIDE SEQUENCE</scope>
</reference>
<evidence type="ECO:0000256" key="1">
    <source>
        <dbReference type="SAM" id="Coils"/>
    </source>
</evidence>
<gene>
    <name evidence="3" type="ORF">POCTA_138.1.T0900015</name>
</gene>
<name>A0A8S1WF59_PAROT</name>
<feature type="compositionally biased region" description="Polar residues" evidence="2">
    <location>
        <begin position="139"/>
        <end position="168"/>
    </location>
</feature>
<protein>
    <submittedName>
        <fullName evidence="3">Uncharacterized protein</fullName>
    </submittedName>
</protein>
<feature type="coiled-coil region" evidence="1">
    <location>
        <begin position="314"/>
        <end position="375"/>
    </location>
</feature>
<dbReference type="AlphaFoldDB" id="A0A8S1WF59"/>
<dbReference type="EMBL" id="CAJJDP010000089">
    <property type="protein sequence ID" value="CAD8187292.1"/>
    <property type="molecule type" value="Genomic_DNA"/>
</dbReference>
<dbReference type="OrthoDB" id="305942at2759"/>
<sequence>MFQFLLSLNFQKPHQYFVIQMNKQKLAQEKQYRDQAKYRTLFSQEPPNPFGENDVDKMKHQYAQILKEQILDSQRHKEQQKTIDRQETQKQIQYESPFGKDRLIHLKKLNKELLKPIQDIDEFVKKKNQTDISRPKTILKNQSTERSNQQHSNDNSLEQAPQYNFDSPNQQENIQNRNQNQILPTQQTQRNRDYQSSQSLGLPEPILSNNSNLLKNNSKNIHFPIQLPPKTPGIVYDKQNNPILSDYVSIYDQQFSRLHKSEKSDFIKELNQLRSQFFGQQQNHVQPFKQIANLQQSPPKFTSDIGIQDDQYRGEQLERERQEEQFRYQEYLRQLEEEKRRQQDEYEKLLREKIERELEEQKRLKQQEIEIQTEKLVTDTGIQHVDQNAVTAAEYMKTLKQLSGSVIDMKNQFIQGQQKLNYELIQLRDKAQRDIEEKLRIQKELKELEQRNQAMKVWEGEKQRQLMQALEKNAPIPHYKSVYMDPKQINPTLKKVIRFKDQTQGYEYEEPNGIFSKSNLMPLNGGYDQKHLHNLKANEPILPEELEIFRQEVAPQLKYSNPITKKIRMDDIHDQFYDYNYPKQLEHPGQERLERSKHETQIKNDPNQILLENDRRLHELRIIDPKGDNQQIQELYDYL</sequence>
<accession>A0A8S1WF59</accession>
<feature type="compositionally biased region" description="Polar residues" evidence="2">
    <location>
        <begin position="182"/>
        <end position="200"/>
    </location>
</feature>